<sequence length="106" mass="11145">MNKFAPLAALATVATLAVVPTTVFAETTQAVREVTEEAAAPVELNAGMMLYAANGYRIAPIYRVNAEGNPQVILNGRLITVPADTVSDVDGKVTTSLSKKEVARAK</sequence>
<organism evidence="2 3">
    <name type="scientific">Novosphingobium malaysiense</name>
    <dbReference type="NCBI Taxonomy" id="1348853"/>
    <lineage>
        <taxon>Bacteria</taxon>
        <taxon>Pseudomonadati</taxon>
        <taxon>Pseudomonadota</taxon>
        <taxon>Alphaproteobacteria</taxon>
        <taxon>Sphingomonadales</taxon>
        <taxon>Sphingomonadaceae</taxon>
        <taxon>Novosphingobium</taxon>
    </lineage>
</organism>
<reference evidence="2 3" key="1">
    <citation type="submission" date="2014-10" db="EMBL/GenBank/DDBJ databases">
        <title>Genome sequence of Novosphingobium malaysiense MUSC 273(T).</title>
        <authorList>
            <person name="Lee L.-H."/>
        </authorList>
    </citation>
    <scope>NUCLEOTIDE SEQUENCE [LARGE SCALE GENOMIC DNA]</scope>
    <source>
        <strain evidence="2 3">MUSC 273</strain>
    </source>
</reference>
<feature type="signal peptide" evidence="1">
    <location>
        <begin position="1"/>
        <end position="25"/>
    </location>
</feature>
<feature type="chain" id="PRO_5002068950" evidence="1">
    <location>
        <begin position="26"/>
        <end position="106"/>
    </location>
</feature>
<keyword evidence="3" id="KW-1185">Reference proteome</keyword>
<keyword evidence="1" id="KW-0732">Signal</keyword>
<evidence type="ECO:0000313" key="2">
    <source>
        <dbReference type="EMBL" id="KHK91285.1"/>
    </source>
</evidence>
<protein>
    <submittedName>
        <fullName evidence="2">Uncharacterized protein</fullName>
    </submittedName>
</protein>
<accession>A0A0B1ZJK1</accession>
<dbReference type="AlphaFoldDB" id="A0A0B1ZJK1"/>
<evidence type="ECO:0000256" key="1">
    <source>
        <dbReference type="SAM" id="SignalP"/>
    </source>
</evidence>
<name>A0A0B1ZJK1_9SPHN</name>
<evidence type="ECO:0000313" key="3">
    <source>
        <dbReference type="Proteomes" id="UP000031057"/>
    </source>
</evidence>
<dbReference type="RefSeq" id="WP_039283166.1">
    <property type="nucleotide sequence ID" value="NZ_JTDI01000003.1"/>
</dbReference>
<dbReference type="Proteomes" id="UP000031057">
    <property type="component" value="Unassembled WGS sequence"/>
</dbReference>
<dbReference type="EMBL" id="JTDI01000003">
    <property type="protein sequence ID" value="KHK91285.1"/>
    <property type="molecule type" value="Genomic_DNA"/>
</dbReference>
<proteinExistence type="predicted"/>
<dbReference type="OrthoDB" id="7474620at2"/>
<gene>
    <name evidence="2" type="ORF">LK12_10400</name>
</gene>
<comment type="caution">
    <text evidence="2">The sequence shown here is derived from an EMBL/GenBank/DDBJ whole genome shotgun (WGS) entry which is preliminary data.</text>
</comment>